<organism evidence="3 4">
    <name type="scientific">Kribbella alba</name>
    <dbReference type="NCBI Taxonomy" id="190197"/>
    <lineage>
        <taxon>Bacteria</taxon>
        <taxon>Bacillati</taxon>
        <taxon>Actinomycetota</taxon>
        <taxon>Actinomycetes</taxon>
        <taxon>Propionibacteriales</taxon>
        <taxon>Kribbellaceae</taxon>
        <taxon>Kribbella</taxon>
    </lineage>
</organism>
<name>A0ABN2FK07_9ACTN</name>
<keyword evidence="2" id="KW-0812">Transmembrane</keyword>
<feature type="transmembrane region" description="Helical" evidence="2">
    <location>
        <begin position="89"/>
        <end position="110"/>
    </location>
</feature>
<feature type="region of interest" description="Disordered" evidence="1">
    <location>
        <begin position="308"/>
        <end position="334"/>
    </location>
</feature>
<keyword evidence="2" id="KW-0472">Membrane</keyword>
<dbReference type="Proteomes" id="UP001501319">
    <property type="component" value="Unassembled WGS sequence"/>
</dbReference>
<keyword evidence="4" id="KW-1185">Reference proteome</keyword>
<gene>
    <name evidence="3" type="ORF">GCM10009744_47880</name>
</gene>
<evidence type="ECO:0000256" key="1">
    <source>
        <dbReference type="SAM" id="MobiDB-lite"/>
    </source>
</evidence>
<keyword evidence="2" id="KW-1133">Transmembrane helix</keyword>
<feature type="region of interest" description="Disordered" evidence="1">
    <location>
        <begin position="117"/>
        <end position="169"/>
    </location>
</feature>
<feature type="region of interest" description="Disordered" evidence="1">
    <location>
        <begin position="1"/>
        <end position="82"/>
    </location>
</feature>
<evidence type="ECO:0000313" key="4">
    <source>
        <dbReference type="Proteomes" id="UP001501319"/>
    </source>
</evidence>
<feature type="compositionally biased region" description="Acidic residues" evidence="1">
    <location>
        <begin position="139"/>
        <end position="150"/>
    </location>
</feature>
<comment type="caution">
    <text evidence="3">The sequence shown here is derived from an EMBL/GenBank/DDBJ whole genome shotgun (WGS) entry which is preliminary data.</text>
</comment>
<dbReference type="RefSeq" id="WP_344114260.1">
    <property type="nucleotide sequence ID" value="NZ_BAAANE010000008.1"/>
</dbReference>
<accession>A0ABN2FK07</accession>
<feature type="compositionally biased region" description="Pro residues" evidence="1">
    <location>
        <begin position="1"/>
        <end position="12"/>
    </location>
</feature>
<feature type="compositionally biased region" description="Low complexity" evidence="1">
    <location>
        <begin position="26"/>
        <end position="40"/>
    </location>
</feature>
<sequence>MSDPTSQPPLPGRDPAWNPQNEPTMPYYEPQAPQPQYGQRPQPPQPQYGQPPPPYGQQPPAYYAQQPPPGNQDEQGLLPPPAAKTRTPWLLAGAIALVVALVGGATVFVVSHAGGDASAGPPVPSGSYTDGLSQPSPEPSDDPTPSDEPTETPTSEPVPSPTPTEKVRTLKDIDQGLKVYDDVYVELAGGWRKFRGTKYSVTLGAQGRGVAVVLVSPIGYPAASAVPNVVRTMIEVDHLTGVQTGPVKTLRPANSNIASQAQLTFSGRYKQNGGTVSLTGRCTTMTGVESIHNVTVTLCVEARKDDPSATFRDGPACWPPSPGPSEPWRYSRAR</sequence>
<reference evidence="3 4" key="1">
    <citation type="journal article" date="2019" name="Int. J. Syst. Evol. Microbiol.">
        <title>The Global Catalogue of Microorganisms (GCM) 10K type strain sequencing project: providing services to taxonomists for standard genome sequencing and annotation.</title>
        <authorList>
            <consortium name="The Broad Institute Genomics Platform"/>
            <consortium name="The Broad Institute Genome Sequencing Center for Infectious Disease"/>
            <person name="Wu L."/>
            <person name="Ma J."/>
        </authorList>
    </citation>
    <scope>NUCLEOTIDE SEQUENCE [LARGE SCALE GENOMIC DNA]</scope>
    <source>
        <strain evidence="3 4">JCM 14306</strain>
    </source>
</reference>
<dbReference type="EMBL" id="BAAANE010000008">
    <property type="protein sequence ID" value="GAA1650697.1"/>
    <property type="molecule type" value="Genomic_DNA"/>
</dbReference>
<evidence type="ECO:0000313" key="3">
    <source>
        <dbReference type="EMBL" id="GAA1650697.1"/>
    </source>
</evidence>
<proteinExistence type="predicted"/>
<protein>
    <submittedName>
        <fullName evidence="3">Uncharacterized protein</fullName>
    </submittedName>
</protein>
<evidence type="ECO:0000256" key="2">
    <source>
        <dbReference type="SAM" id="Phobius"/>
    </source>
</evidence>
<feature type="compositionally biased region" description="Pro residues" evidence="1">
    <location>
        <begin position="41"/>
        <end position="57"/>
    </location>
</feature>